<evidence type="ECO:0000313" key="9">
    <source>
        <dbReference type="EMBL" id="GAA4109866.1"/>
    </source>
</evidence>
<feature type="transmembrane region" description="Helical" evidence="7">
    <location>
        <begin position="371"/>
        <end position="392"/>
    </location>
</feature>
<dbReference type="PROSITE" id="PS50850">
    <property type="entry name" value="MFS"/>
    <property type="match status" value="1"/>
</dbReference>
<feature type="transmembrane region" description="Helical" evidence="7">
    <location>
        <begin position="143"/>
        <end position="166"/>
    </location>
</feature>
<evidence type="ECO:0000259" key="8">
    <source>
        <dbReference type="PROSITE" id="PS50850"/>
    </source>
</evidence>
<sequence>MHLVTEPPAADPRTRRLLVGFAIASLGTGLTVPFLFVHLARVRDLGAGTAGLLYAWMGLVGILAALAAGPLLDRRGSRPVLLGALGVGASALTCLALLPLDAGVGVMLPVLAGVVLGAAPLWPATTALLARWAGPHAAVRDRLLAQAFLALNAGIGVGSVLGALVVDVDRAGTFRLLFLGQAATCLVFALIVIGGGAGGGDAGPDPDPSRRPGTAAASAPEAEAGWSVVLADRRMLLLCGCGVLAVTFGYGQIEAGATAYAVEVAGVPAAALGWAFAANTLVVLLAQLPVLRWVGAWRRTSALGLAVALWSVAWVVVAAADPLGGLGAAPAIAALVVGLAVFGLGETLWAPVAAALADDLATDATRGRHHAALGLVWTLGQMLGPAIAGLLIGSGHGHLWALLVVAATAVTAVLLRRFRRLLRPEEDGVPSAAASASSADPVVTVAR</sequence>
<dbReference type="EMBL" id="BAAAZH010000003">
    <property type="protein sequence ID" value="GAA4109866.1"/>
    <property type="molecule type" value="Genomic_DNA"/>
</dbReference>
<feature type="transmembrane region" description="Helical" evidence="7">
    <location>
        <begin position="17"/>
        <end position="40"/>
    </location>
</feature>
<gene>
    <name evidence="9" type="ORF">GCM10022215_04630</name>
</gene>
<feature type="domain" description="Major facilitator superfamily (MFS) profile" evidence="8">
    <location>
        <begin position="235"/>
        <end position="447"/>
    </location>
</feature>
<organism evidence="9 10">
    <name type="scientific">Nocardioides fonticola</name>
    <dbReference type="NCBI Taxonomy" id="450363"/>
    <lineage>
        <taxon>Bacteria</taxon>
        <taxon>Bacillati</taxon>
        <taxon>Actinomycetota</taxon>
        <taxon>Actinomycetes</taxon>
        <taxon>Propionibacteriales</taxon>
        <taxon>Nocardioidaceae</taxon>
        <taxon>Nocardioides</taxon>
    </lineage>
</organism>
<accession>A0ABP7XAX3</accession>
<dbReference type="Gene3D" id="1.20.1250.20">
    <property type="entry name" value="MFS general substrate transporter like domains"/>
    <property type="match status" value="2"/>
</dbReference>
<dbReference type="InterPro" id="IPR011701">
    <property type="entry name" value="MFS"/>
</dbReference>
<keyword evidence="4 7" id="KW-0812">Transmembrane</keyword>
<comment type="subcellular location">
    <subcellularLocation>
        <location evidence="1">Cell membrane</location>
        <topology evidence="1">Multi-pass membrane protein</topology>
    </subcellularLocation>
</comment>
<proteinExistence type="predicted"/>
<dbReference type="InterPro" id="IPR020846">
    <property type="entry name" value="MFS_dom"/>
</dbReference>
<feature type="transmembrane region" description="Helical" evidence="7">
    <location>
        <begin position="79"/>
        <end position="100"/>
    </location>
</feature>
<keyword evidence="6 7" id="KW-0472">Membrane</keyword>
<dbReference type="InterPro" id="IPR036259">
    <property type="entry name" value="MFS_trans_sf"/>
</dbReference>
<dbReference type="PANTHER" id="PTHR23517:SF2">
    <property type="entry name" value="MULTIDRUG RESISTANCE PROTEIN MDTH"/>
    <property type="match status" value="1"/>
</dbReference>
<feature type="transmembrane region" description="Helical" evidence="7">
    <location>
        <begin position="326"/>
        <end position="350"/>
    </location>
</feature>
<evidence type="ECO:0000256" key="3">
    <source>
        <dbReference type="ARBA" id="ARBA00022475"/>
    </source>
</evidence>
<evidence type="ECO:0000256" key="4">
    <source>
        <dbReference type="ARBA" id="ARBA00022692"/>
    </source>
</evidence>
<evidence type="ECO:0000313" key="10">
    <source>
        <dbReference type="Proteomes" id="UP001501495"/>
    </source>
</evidence>
<feature type="transmembrane region" description="Helical" evidence="7">
    <location>
        <begin position="265"/>
        <end position="290"/>
    </location>
</feature>
<dbReference type="RefSeq" id="WP_344731589.1">
    <property type="nucleotide sequence ID" value="NZ_BAAAZH010000003.1"/>
</dbReference>
<feature type="transmembrane region" description="Helical" evidence="7">
    <location>
        <begin position="398"/>
        <end position="415"/>
    </location>
</feature>
<feature type="transmembrane region" description="Helical" evidence="7">
    <location>
        <begin position="106"/>
        <end position="131"/>
    </location>
</feature>
<keyword evidence="2" id="KW-0813">Transport</keyword>
<keyword evidence="3" id="KW-1003">Cell membrane</keyword>
<dbReference type="Proteomes" id="UP001501495">
    <property type="component" value="Unassembled WGS sequence"/>
</dbReference>
<dbReference type="InterPro" id="IPR050171">
    <property type="entry name" value="MFS_Transporters"/>
</dbReference>
<feature type="transmembrane region" description="Helical" evidence="7">
    <location>
        <begin position="178"/>
        <end position="200"/>
    </location>
</feature>
<evidence type="ECO:0000256" key="1">
    <source>
        <dbReference type="ARBA" id="ARBA00004651"/>
    </source>
</evidence>
<keyword evidence="10" id="KW-1185">Reference proteome</keyword>
<evidence type="ECO:0000256" key="7">
    <source>
        <dbReference type="SAM" id="Phobius"/>
    </source>
</evidence>
<reference evidence="10" key="1">
    <citation type="journal article" date="2019" name="Int. J. Syst. Evol. Microbiol.">
        <title>The Global Catalogue of Microorganisms (GCM) 10K type strain sequencing project: providing services to taxonomists for standard genome sequencing and annotation.</title>
        <authorList>
            <consortium name="The Broad Institute Genomics Platform"/>
            <consortium name="The Broad Institute Genome Sequencing Center for Infectious Disease"/>
            <person name="Wu L."/>
            <person name="Ma J."/>
        </authorList>
    </citation>
    <scope>NUCLEOTIDE SEQUENCE [LARGE SCALE GENOMIC DNA]</scope>
    <source>
        <strain evidence="10">JCM 16703</strain>
    </source>
</reference>
<feature type="transmembrane region" description="Helical" evidence="7">
    <location>
        <begin position="302"/>
        <end position="320"/>
    </location>
</feature>
<keyword evidence="5 7" id="KW-1133">Transmembrane helix</keyword>
<dbReference type="Pfam" id="PF07690">
    <property type="entry name" value="MFS_1"/>
    <property type="match status" value="1"/>
</dbReference>
<dbReference type="PANTHER" id="PTHR23517">
    <property type="entry name" value="RESISTANCE PROTEIN MDTM, PUTATIVE-RELATED-RELATED"/>
    <property type="match status" value="1"/>
</dbReference>
<dbReference type="SUPFAM" id="SSF103473">
    <property type="entry name" value="MFS general substrate transporter"/>
    <property type="match status" value="1"/>
</dbReference>
<feature type="transmembrane region" description="Helical" evidence="7">
    <location>
        <begin position="235"/>
        <end position="253"/>
    </location>
</feature>
<evidence type="ECO:0000256" key="5">
    <source>
        <dbReference type="ARBA" id="ARBA00022989"/>
    </source>
</evidence>
<protein>
    <submittedName>
        <fullName evidence="9">MFS transporter</fullName>
    </submittedName>
</protein>
<name>A0ABP7XAX3_9ACTN</name>
<comment type="caution">
    <text evidence="9">The sequence shown here is derived from an EMBL/GenBank/DDBJ whole genome shotgun (WGS) entry which is preliminary data.</text>
</comment>
<evidence type="ECO:0000256" key="2">
    <source>
        <dbReference type="ARBA" id="ARBA00022448"/>
    </source>
</evidence>
<evidence type="ECO:0000256" key="6">
    <source>
        <dbReference type="ARBA" id="ARBA00023136"/>
    </source>
</evidence>
<feature type="transmembrane region" description="Helical" evidence="7">
    <location>
        <begin position="52"/>
        <end position="72"/>
    </location>
</feature>